<accession>A0A2P2IHY3</accession>
<keyword evidence="1" id="KW-0472">Membrane</keyword>
<protein>
    <submittedName>
        <fullName evidence="2">Uncharacterized protein</fullName>
    </submittedName>
</protein>
<name>A0A2P2IHY3_RHIMU</name>
<proteinExistence type="predicted"/>
<evidence type="ECO:0000256" key="1">
    <source>
        <dbReference type="SAM" id="Phobius"/>
    </source>
</evidence>
<keyword evidence="1" id="KW-0812">Transmembrane</keyword>
<organism evidence="2">
    <name type="scientific">Rhizophora mucronata</name>
    <name type="common">Asiatic mangrove</name>
    <dbReference type="NCBI Taxonomy" id="61149"/>
    <lineage>
        <taxon>Eukaryota</taxon>
        <taxon>Viridiplantae</taxon>
        <taxon>Streptophyta</taxon>
        <taxon>Embryophyta</taxon>
        <taxon>Tracheophyta</taxon>
        <taxon>Spermatophyta</taxon>
        <taxon>Magnoliopsida</taxon>
        <taxon>eudicotyledons</taxon>
        <taxon>Gunneridae</taxon>
        <taxon>Pentapetalae</taxon>
        <taxon>rosids</taxon>
        <taxon>fabids</taxon>
        <taxon>Malpighiales</taxon>
        <taxon>Rhizophoraceae</taxon>
        <taxon>Rhizophora</taxon>
    </lineage>
</organism>
<feature type="transmembrane region" description="Helical" evidence="1">
    <location>
        <begin position="12"/>
        <end position="33"/>
    </location>
</feature>
<dbReference type="EMBL" id="GGEC01000339">
    <property type="protein sequence ID" value="MBW80822.1"/>
    <property type="molecule type" value="Transcribed_RNA"/>
</dbReference>
<dbReference type="AlphaFoldDB" id="A0A2P2IHY3"/>
<evidence type="ECO:0000313" key="2">
    <source>
        <dbReference type="EMBL" id="MBW80822.1"/>
    </source>
</evidence>
<reference evidence="2" key="1">
    <citation type="submission" date="2018-02" db="EMBL/GenBank/DDBJ databases">
        <title>Rhizophora mucronata_Transcriptome.</title>
        <authorList>
            <person name="Meera S.P."/>
            <person name="Sreeshan A."/>
            <person name="Augustine A."/>
        </authorList>
    </citation>
    <scope>NUCLEOTIDE SEQUENCE</scope>
    <source>
        <tissue evidence="2">Leaf</tissue>
    </source>
</reference>
<sequence length="44" mass="5176">MPCSVRTLQTHIVCGSCFIRLYVSNFFIFHMLLDKKYLTTPTYS</sequence>
<keyword evidence="1" id="KW-1133">Transmembrane helix</keyword>